<dbReference type="InterPro" id="IPR007374">
    <property type="entry name" value="ASCH_domain"/>
</dbReference>
<dbReference type="InterPro" id="IPR015947">
    <property type="entry name" value="PUA-like_sf"/>
</dbReference>
<protein>
    <submittedName>
        <fullName evidence="3">Uncharacterized protein YhfF</fullName>
    </submittedName>
</protein>
<dbReference type="CDD" id="cd06553">
    <property type="entry name" value="ASCH_Ef3133_like"/>
    <property type="match status" value="1"/>
</dbReference>
<organism evidence="3 4">
    <name type="scientific">Yoonia maritima</name>
    <dbReference type="NCBI Taxonomy" id="1435347"/>
    <lineage>
        <taxon>Bacteria</taxon>
        <taxon>Pseudomonadati</taxon>
        <taxon>Pseudomonadota</taxon>
        <taxon>Alphaproteobacteria</taxon>
        <taxon>Rhodobacterales</taxon>
        <taxon>Paracoccaceae</taxon>
        <taxon>Yoonia</taxon>
    </lineage>
</organism>
<evidence type="ECO:0000259" key="2">
    <source>
        <dbReference type="SMART" id="SM01022"/>
    </source>
</evidence>
<keyword evidence="4" id="KW-1185">Reference proteome</keyword>
<sequence length="290" mass="32487">MMWWTIVGCLSVVLVWKIAQSFSANKFLEEISTGLSRDEAEKQMHECFDIVLMRHKLGSASGISRRDANARLERAVWMQDRMNELDGLPLVRQQGSRYELLIWKLSNRYDVSSKQPPGIAGQPPTLPTGGGFTPTQGRGLPYVLNGNHMTNDVEDLQDTYPGAGTFRFGDGPELCQHLIALVRKGKKRATCGALSEFEGDPDSMPVVGRCDIAANWDGTPALVIRTTGVEEVRYCDVTEEMALAEGEDDTLLAWRKSHKAYFKRNGDFDPEMMLVFEHFELVEDLAGREL</sequence>
<dbReference type="SMART" id="SM01022">
    <property type="entry name" value="ASCH"/>
    <property type="match status" value="1"/>
</dbReference>
<name>A0A2T0VUT7_9RHOB</name>
<evidence type="ECO:0000313" key="4">
    <source>
        <dbReference type="Proteomes" id="UP000238007"/>
    </source>
</evidence>
<dbReference type="SUPFAM" id="SSF88697">
    <property type="entry name" value="PUA domain-like"/>
    <property type="match status" value="1"/>
</dbReference>
<feature type="region of interest" description="Disordered" evidence="1">
    <location>
        <begin position="113"/>
        <end position="132"/>
    </location>
</feature>
<comment type="caution">
    <text evidence="3">The sequence shown here is derived from an EMBL/GenBank/DDBJ whole genome shotgun (WGS) entry which is preliminary data.</text>
</comment>
<dbReference type="PANTHER" id="PTHR39203">
    <property type="entry name" value="CYTOPLASMIC PROTEIN-RELATED"/>
    <property type="match status" value="1"/>
</dbReference>
<dbReference type="Proteomes" id="UP000238007">
    <property type="component" value="Unassembled WGS sequence"/>
</dbReference>
<gene>
    <name evidence="3" type="ORF">CLV80_11332</name>
</gene>
<evidence type="ECO:0000256" key="1">
    <source>
        <dbReference type="SAM" id="MobiDB-lite"/>
    </source>
</evidence>
<dbReference type="AlphaFoldDB" id="A0A2T0VUT7"/>
<proteinExistence type="predicted"/>
<dbReference type="Pfam" id="PF04266">
    <property type="entry name" value="ASCH"/>
    <property type="match status" value="1"/>
</dbReference>
<feature type="domain" description="ASCH" evidence="2">
    <location>
        <begin position="166"/>
        <end position="283"/>
    </location>
</feature>
<dbReference type="PANTHER" id="PTHR39203:SF1">
    <property type="entry name" value="CYTOPLASMIC PROTEIN"/>
    <property type="match status" value="1"/>
</dbReference>
<accession>A0A2T0VUT7</accession>
<dbReference type="EMBL" id="PVTP01000013">
    <property type="protein sequence ID" value="PRY75222.1"/>
    <property type="molecule type" value="Genomic_DNA"/>
</dbReference>
<dbReference type="InterPro" id="IPR009326">
    <property type="entry name" value="DUF984"/>
</dbReference>
<evidence type="ECO:0000313" key="3">
    <source>
        <dbReference type="EMBL" id="PRY75222.1"/>
    </source>
</evidence>
<reference evidence="3 4" key="1">
    <citation type="submission" date="2018-03" db="EMBL/GenBank/DDBJ databases">
        <title>Genomic Encyclopedia of Archaeal and Bacterial Type Strains, Phase II (KMG-II): from individual species to whole genera.</title>
        <authorList>
            <person name="Goeker M."/>
        </authorList>
    </citation>
    <scope>NUCLEOTIDE SEQUENCE [LARGE SCALE GENOMIC DNA]</scope>
    <source>
        <strain evidence="3 4">DSM 101533</strain>
    </source>
</reference>
<dbReference type="Gene3D" id="3.10.400.10">
    <property type="entry name" value="Sulfate adenylyltransferase"/>
    <property type="match status" value="1"/>
</dbReference>